<evidence type="ECO:0000256" key="2">
    <source>
        <dbReference type="ARBA" id="ARBA00022907"/>
    </source>
</evidence>
<dbReference type="AlphaFoldDB" id="A0A7J7KGL5"/>
<dbReference type="GO" id="GO:0005886">
    <property type="term" value="C:plasma membrane"/>
    <property type="evidence" value="ECO:0007669"/>
    <property type="project" value="TreeGrafter"/>
</dbReference>
<dbReference type="Gene3D" id="1.25.10.10">
    <property type="entry name" value="Leucine-rich Repeat Variant"/>
    <property type="match status" value="1"/>
</dbReference>
<gene>
    <name evidence="5" type="ORF">EB796_005073</name>
</gene>
<evidence type="ECO:0000256" key="3">
    <source>
        <dbReference type="ARBA" id="ARBA00023036"/>
    </source>
</evidence>
<dbReference type="SUPFAM" id="SSF50729">
    <property type="entry name" value="PH domain-like"/>
    <property type="match status" value="1"/>
</dbReference>
<keyword evidence="3" id="KW-0729">SH3-binding</keyword>
<dbReference type="InterPro" id="IPR050868">
    <property type="entry name" value="ELMO_domain-containing"/>
</dbReference>
<keyword evidence="6" id="KW-1185">Reference proteome</keyword>
<accession>A0A7J7KGL5</accession>
<keyword evidence="1" id="KW-0053">Apoptosis</keyword>
<evidence type="ECO:0000313" key="5">
    <source>
        <dbReference type="EMBL" id="KAF6036626.1"/>
    </source>
</evidence>
<evidence type="ECO:0000256" key="1">
    <source>
        <dbReference type="ARBA" id="ARBA00022703"/>
    </source>
</evidence>
<evidence type="ECO:0000259" key="4">
    <source>
        <dbReference type="PROSITE" id="PS51335"/>
    </source>
</evidence>
<proteinExistence type="predicted"/>
<dbReference type="PANTHER" id="PTHR12771">
    <property type="entry name" value="ENGULFMENT AND CELL MOTILITY"/>
    <property type="match status" value="1"/>
</dbReference>
<dbReference type="InterPro" id="IPR001849">
    <property type="entry name" value="PH_domain"/>
</dbReference>
<dbReference type="Proteomes" id="UP000593567">
    <property type="component" value="Unassembled WGS sequence"/>
</dbReference>
<feature type="domain" description="ELMO" evidence="4">
    <location>
        <begin position="335"/>
        <end position="508"/>
    </location>
</feature>
<dbReference type="Gene3D" id="6.10.250.810">
    <property type="match status" value="1"/>
</dbReference>
<dbReference type="Gene3D" id="6.10.10.90">
    <property type="match status" value="1"/>
</dbReference>
<dbReference type="GO" id="GO:0006915">
    <property type="term" value="P:apoptotic process"/>
    <property type="evidence" value="ECO:0007669"/>
    <property type="project" value="UniProtKB-KW"/>
</dbReference>
<organism evidence="5 6">
    <name type="scientific">Bugula neritina</name>
    <name type="common">Brown bryozoan</name>
    <name type="synonym">Sertularia neritina</name>
    <dbReference type="NCBI Taxonomy" id="10212"/>
    <lineage>
        <taxon>Eukaryota</taxon>
        <taxon>Metazoa</taxon>
        <taxon>Spiralia</taxon>
        <taxon>Lophotrochozoa</taxon>
        <taxon>Bryozoa</taxon>
        <taxon>Gymnolaemata</taxon>
        <taxon>Cheilostomatida</taxon>
        <taxon>Flustrina</taxon>
        <taxon>Buguloidea</taxon>
        <taxon>Bugulidae</taxon>
        <taxon>Bugula</taxon>
    </lineage>
</organism>
<sequence>MTTKMANERRATTTVTVISQPENSPDDIKVGIQLAVSDNIPPAMEVINRQTPLVNIIKSLCDKFKLKDPRHYQLQFDETHVQPPPIYITEENRDKIKNGGILKLDFSPQEMSSSMAEGFSSGNIAKEKIRTLAKLAVDVTFVEHFVTQNGLTHLAKFIVAVANSRDFSKKSGYALSAFVDIMDHDIVSWETVSEEVLESVLWYMDVKTQPDILAIKSALEILEWAVLKSSVGKNFVTGARVDMDHFISTLKTRDVEIQVACISLLNAILNFSPKERKNQIRKKLFSQPTRQLIWENIFTGPIGKEMSFQLYSLQTRLFNLLAERLNGAINVRDPAALKEIAQLRRIAFEDDSETVQQTATLSETRDFTKLGFKTPAEPLQEFSHAPPGALALDCMAFFAHQYTQQYRQVVLENSRERSDDQDCPFAQASVQLTQLLADILRIGEPPCDQLGEDDRTYYPMFFFKDKPFEECFCVCIQRLTKTWKEMKASLPDFNKVLMVVKEQITRAFDEKPHTFDSLKIKLNNWSFARIQEARQEELEKKEELKRQAKPIRELRDMIRPEIEEVVRQQRINRMVEGCHFRPVKATKTHKFVYCKLSPNGKVLHYGISTSDQTVPEVLQSINILDICDIRESDDSKSKIKAIVLVKQDKEEIQLIADSQREHDVWLDGLHALTGKPINSEQAQSDLDELLSMELKLRLLDAEGINFPDEPPPVPPLPANLHFVTA</sequence>
<protein>
    <submittedName>
        <fullName evidence="5">ELMO1</fullName>
    </submittedName>
</protein>
<dbReference type="EMBL" id="VXIV02000695">
    <property type="protein sequence ID" value="KAF6036626.1"/>
    <property type="molecule type" value="Genomic_DNA"/>
</dbReference>
<dbReference type="InterPro" id="IPR006816">
    <property type="entry name" value="ELMO_dom"/>
</dbReference>
<dbReference type="GO" id="GO:0048870">
    <property type="term" value="P:cell motility"/>
    <property type="evidence" value="ECO:0007669"/>
    <property type="project" value="TreeGrafter"/>
</dbReference>
<dbReference type="PROSITE" id="PS51335">
    <property type="entry name" value="ELMO"/>
    <property type="match status" value="1"/>
</dbReference>
<dbReference type="InterPro" id="IPR011989">
    <property type="entry name" value="ARM-like"/>
</dbReference>
<reference evidence="5" key="1">
    <citation type="submission" date="2020-06" db="EMBL/GenBank/DDBJ databases">
        <title>Draft genome of Bugula neritina, a colonial animal packing powerful symbionts and potential medicines.</title>
        <authorList>
            <person name="Rayko M."/>
        </authorList>
    </citation>
    <scope>NUCLEOTIDE SEQUENCE [LARGE SCALE GENOMIC DNA]</scope>
    <source>
        <strain evidence="5">Kwan_BN1</strain>
    </source>
</reference>
<keyword evidence="2" id="KW-0581">Phagocytosis</keyword>
<dbReference type="GO" id="GO:0007015">
    <property type="term" value="P:actin filament organization"/>
    <property type="evidence" value="ECO:0007669"/>
    <property type="project" value="TreeGrafter"/>
</dbReference>
<dbReference type="PANTHER" id="PTHR12771:SF56">
    <property type="entry name" value="CED-12"/>
    <property type="match status" value="1"/>
</dbReference>
<dbReference type="InterPro" id="IPR024574">
    <property type="entry name" value="ELMO_ARM"/>
</dbReference>
<comment type="caution">
    <text evidence="5">The sequence shown here is derived from an EMBL/GenBank/DDBJ whole genome shotgun (WGS) entry which is preliminary data.</text>
</comment>
<dbReference type="GO" id="GO:0006909">
    <property type="term" value="P:phagocytosis"/>
    <property type="evidence" value="ECO:0007669"/>
    <property type="project" value="UniProtKB-KW"/>
</dbReference>
<dbReference type="Pfam" id="PF16457">
    <property type="entry name" value="PH_12"/>
    <property type="match status" value="1"/>
</dbReference>
<dbReference type="Pfam" id="PF11841">
    <property type="entry name" value="ELMO_ARM"/>
    <property type="match status" value="1"/>
</dbReference>
<dbReference type="OrthoDB" id="28413at2759"/>
<evidence type="ECO:0000313" key="6">
    <source>
        <dbReference type="Proteomes" id="UP000593567"/>
    </source>
</evidence>
<name>A0A7J7KGL5_BUGNE</name>
<dbReference type="GO" id="GO:0017124">
    <property type="term" value="F:SH3 domain binding"/>
    <property type="evidence" value="ECO:0007669"/>
    <property type="project" value="UniProtKB-KW"/>
</dbReference>
<dbReference type="Pfam" id="PF04727">
    <property type="entry name" value="ELMO_CED12"/>
    <property type="match status" value="1"/>
</dbReference>